<dbReference type="GO" id="GO:0005581">
    <property type="term" value="C:collagen trimer"/>
    <property type="evidence" value="ECO:0007669"/>
    <property type="project" value="UniProtKB-KW"/>
</dbReference>
<feature type="region of interest" description="Disordered" evidence="4">
    <location>
        <begin position="1033"/>
        <end position="1102"/>
    </location>
</feature>
<sequence>MFREVEICSGCKDECHRGPGGLCRLKSLCHGGEERTSLPVTRADRKDTKASAQRLRLRCTQREGLAPYKVLQESAAGRDPKEETREPDTTEAFSKSPKLIPSLHVPSQFDLQRIVIYCDSRHAELETCCDIPSGPCQVTVVIEPPPPPLQPPTPGSEQIGFLKTINCSCPPGEKGEKGFDGPMGLPGLKGDMGNPGPMGAPGAKGEKGDVGRGSFVQGEKGEKGSLGLPGLPGRDGSKGMRGEPGEPGEPGLPGEVGMRGLQGERGERGTRGEKGRPGPPGVAGPRGEKVQREGLKGEQGSPGPRGHQGPPGPPGAPGLMGPEGKEGPPGLQGLRGKKGDMGTPGLLGSPGLQDREPSGGTVFGVEHGPLGGQDLWDVVSQKCDSLQSVGVPQDPLVSPAPLDLAAPRVYLERSASRANLGLQDMLDIRRVTEISGRETEVVQGTGQGVACSSPGSLDCPACVLLPATGEVLGVSSVRLLGPPGRDGLSGPPGLPGSKGEPGQRGEGGLPGKPGHQGEKGGVGLPGLKGDRGEKGDAGPAGPPGLPGTGEQGPKGEKGDPGVAGELVSAHPKVAPFNPSVHQASGDRAFRGRLPQTCPVETNVQPQSPGKLSVTLGRPGELGPRGPTGPPACHTWHFGNVRQGGAVTRVPRDKMVRVGLLEKQDTLVLLDLQGHLVPVASREVWEQQVKKEAQGQLAPGVILVLLGSLGHLEKGMMVNGGTKAHPGYLALLAAVVTQASELLAPLTYAMNALLALQASLVCQGLKETKVSQESQEEKAQKGKRSRHIFPILGASALRDCHQRPLQWFPSKSAGTEVRLQPGLLCLGFKGHTGDPGTPGPRGEPGAMGPPGQEGTPGKEVNEGSLGCGWVCGWSIRKGYPEIVPQWVTLDLQGHRVPEDRGANRARREAKETMAAQDFLASWVLVGLRTYAHVLSSFQGDPGIKGDKGLPGGKGQPGDPGIPGHKGHTGLMGPQGPPGESGPAGPPGPPGQPGFPGLRGESPSMDTLRRLIQEELGKQLESRLAYLLAEMQPAHVKVSQGRPGPPGPPGKDGLPGRAGLMGEPGQPGQGGLEGPSGPVGPKGERGAKGDPGVPGVGLRGEMGPPGIPAVVEHYKPHDPPVLYKSQTAAKHSFPEEAAALVSLVLLADNV</sequence>
<evidence type="ECO:0000256" key="1">
    <source>
        <dbReference type="ARBA" id="ARBA00004498"/>
    </source>
</evidence>
<dbReference type="InterPro" id="IPR008160">
    <property type="entry name" value="Collagen"/>
</dbReference>
<dbReference type="PANTHER" id="PTHR24023">
    <property type="entry name" value="COLLAGEN ALPHA"/>
    <property type="match status" value="1"/>
</dbReference>
<feature type="compositionally biased region" description="Gly residues" evidence="4">
    <location>
        <begin position="1063"/>
        <end position="1072"/>
    </location>
</feature>
<feature type="compositionally biased region" description="Basic and acidic residues" evidence="4">
    <location>
        <begin position="76"/>
        <end position="88"/>
    </location>
</feature>
<feature type="compositionally biased region" description="Gly residues" evidence="4">
    <location>
        <begin position="947"/>
        <end position="956"/>
    </location>
</feature>
<feature type="region of interest" description="Disordered" evidence="4">
    <location>
        <begin position="828"/>
        <end position="860"/>
    </location>
</feature>
<protein>
    <submittedName>
        <fullName evidence="5">Collagen alpha-1(XXII) chain</fullName>
    </submittedName>
</protein>
<dbReference type="Pfam" id="PF01391">
    <property type="entry name" value="Collagen"/>
    <property type="match status" value="5"/>
</dbReference>
<feature type="region of interest" description="Disordered" evidence="4">
    <location>
        <begin position="482"/>
        <end position="565"/>
    </location>
</feature>
<evidence type="ECO:0000313" key="6">
    <source>
        <dbReference type="Proteomes" id="UP000028990"/>
    </source>
</evidence>
<organism evidence="5 6">
    <name type="scientific">Fukomys damarensis</name>
    <name type="common">Damaraland mole rat</name>
    <name type="synonym">Cryptomys damarensis</name>
    <dbReference type="NCBI Taxonomy" id="885580"/>
    <lineage>
        <taxon>Eukaryota</taxon>
        <taxon>Metazoa</taxon>
        <taxon>Chordata</taxon>
        <taxon>Craniata</taxon>
        <taxon>Vertebrata</taxon>
        <taxon>Euteleostomi</taxon>
        <taxon>Mammalia</taxon>
        <taxon>Eutheria</taxon>
        <taxon>Euarchontoglires</taxon>
        <taxon>Glires</taxon>
        <taxon>Rodentia</taxon>
        <taxon>Hystricomorpha</taxon>
        <taxon>Bathyergidae</taxon>
        <taxon>Fukomys</taxon>
    </lineage>
</organism>
<gene>
    <name evidence="5" type="ORF">H920_07626</name>
</gene>
<accession>A0A091DKH1</accession>
<dbReference type="GO" id="GO:0005615">
    <property type="term" value="C:extracellular space"/>
    <property type="evidence" value="ECO:0007669"/>
    <property type="project" value="TreeGrafter"/>
</dbReference>
<dbReference type="Proteomes" id="UP000028990">
    <property type="component" value="Unassembled WGS sequence"/>
</dbReference>
<dbReference type="EMBL" id="KN122350">
    <property type="protein sequence ID" value="KFO30988.1"/>
    <property type="molecule type" value="Genomic_DNA"/>
</dbReference>
<feature type="compositionally biased region" description="Gly residues" evidence="4">
    <location>
        <begin position="502"/>
        <end position="511"/>
    </location>
</feature>
<feature type="compositionally biased region" description="Pro residues" evidence="4">
    <location>
        <begin position="982"/>
        <end position="991"/>
    </location>
</feature>
<feature type="compositionally biased region" description="Basic and acidic residues" evidence="4">
    <location>
        <begin position="262"/>
        <end position="276"/>
    </location>
</feature>
<feature type="region of interest" description="Disordered" evidence="4">
    <location>
        <begin position="173"/>
        <end position="368"/>
    </location>
</feature>
<feature type="compositionally biased region" description="Basic and acidic residues" evidence="4">
    <location>
        <begin position="286"/>
        <end position="296"/>
    </location>
</feature>
<dbReference type="PANTHER" id="PTHR24023:SF1082">
    <property type="entry name" value="COLLAGEN TRIPLE HELIX REPEAT"/>
    <property type="match status" value="1"/>
</dbReference>
<feature type="region of interest" description="Disordered" evidence="4">
    <location>
        <begin position="936"/>
        <end position="1001"/>
    </location>
</feature>
<evidence type="ECO:0000256" key="4">
    <source>
        <dbReference type="SAM" id="MobiDB-lite"/>
    </source>
</evidence>
<feature type="compositionally biased region" description="Basic and acidic residues" evidence="4">
    <location>
        <begin position="235"/>
        <end position="244"/>
    </location>
</feature>
<keyword evidence="2" id="KW-0272">Extracellular matrix</keyword>
<proteinExistence type="predicted"/>
<name>A0A091DKH1_FUKDA</name>
<keyword evidence="2" id="KW-0964">Secreted</keyword>
<dbReference type="AlphaFoldDB" id="A0A091DKH1"/>
<dbReference type="InterPro" id="IPR050149">
    <property type="entry name" value="Collagen_superfamily"/>
</dbReference>
<keyword evidence="6" id="KW-1185">Reference proteome</keyword>
<reference evidence="5 6" key="1">
    <citation type="submission" date="2013-11" db="EMBL/GenBank/DDBJ databases">
        <title>The Damaraland mole rat (Fukomys damarensis) genome and evolution of African mole rats.</title>
        <authorList>
            <person name="Gladyshev V.N."/>
            <person name="Fang X."/>
        </authorList>
    </citation>
    <scope>NUCLEOTIDE SEQUENCE [LARGE SCALE GENOMIC DNA]</scope>
    <source>
        <tissue evidence="5">Liver</tissue>
    </source>
</reference>
<keyword evidence="3 5" id="KW-0176">Collagen</keyword>
<feature type="compositionally biased region" description="Low complexity" evidence="4">
    <location>
        <begin position="482"/>
        <end position="500"/>
    </location>
</feature>
<feature type="compositionally biased region" description="Low complexity" evidence="4">
    <location>
        <begin position="252"/>
        <end position="261"/>
    </location>
</feature>
<comment type="subcellular location">
    <subcellularLocation>
        <location evidence="1">Secreted</location>
        <location evidence="1">Extracellular space</location>
        <location evidence="1">Extracellular matrix</location>
    </subcellularLocation>
</comment>
<evidence type="ECO:0000313" key="5">
    <source>
        <dbReference type="EMBL" id="KFO30988.1"/>
    </source>
</evidence>
<evidence type="ECO:0000256" key="3">
    <source>
        <dbReference type="ARBA" id="ARBA00023119"/>
    </source>
</evidence>
<evidence type="ECO:0000256" key="2">
    <source>
        <dbReference type="ARBA" id="ARBA00022530"/>
    </source>
</evidence>
<dbReference type="GO" id="GO:0031012">
    <property type="term" value="C:extracellular matrix"/>
    <property type="evidence" value="ECO:0007669"/>
    <property type="project" value="TreeGrafter"/>
</dbReference>
<feature type="compositionally biased region" description="Low complexity" evidence="4">
    <location>
        <begin position="191"/>
        <end position="203"/>
    </location>
</feature>
<feature type="region of interest" description="Disordered" evidence="4">
    <location>
        <begin position="72"/>
        <end position="96"/>
    </location>
</feature>